<feature type="compositionally biased region" description="Basic and acidic residues" evidence="6">
    <location>
        <begin position="101"/>
        <end position="143"/>
    </location>
</feature>
<evidence type="ECO:0000256" key="1">
    <source>
        <dbReference type="ARBA" id="ARBA00004245"/>
    </source>
</evidence>
<evidence type="ECO:0000256" key="2">
    <source>
        <dbReference type="ARBA" id="ARBA00022490"/>
    </source>
</evidence>
<feature type="compositionally biased region" description="Basic and acidic residues" evidence="6">
    <location>
        <begin position="168"/>
        <end position="188"/>
    </location>
</feature>
<reference evidence="7 8" key="1">
    <citation type="journal article" date="2018" name="Mol. Genet. Genomics">
        <title>The red deer Cervus elaphus genome CerEla1.0: sequencing, annotating, genes, and chromosomes.</title>
        <authorList>
            <person name="Bana N.A."/>
            <person name="Nyiri A."/>
            <person name="Nagy J."/>
            <person name="Frank K."/>
            <person name="Nagy T."/>
            <person name="Steger V."/>
            <person name="Schiller M."/>
            <person name="Lakatos P."/>
            <person name="Sugar L."/>
            <person name="Horn P."/>
            <person name="Barta E."/>
            <person name="Orosz L."/>
        </authorList>
    </citation>
    <scope>NUCLEOTIDE SEQUENCE [LARGE SCALE GENOMIC DNA]</scope>
    <source>
        <strain evidence="7">Hungarian</strain>
    </source>
</reference>
<keyword evidence="2" id="KW-0963">Cytoplasm</keyword>
<feature type="compositionally biased region" description="Basic and acidic residues" evidence="6">
    <location>
        <begin position="291"/>
        <end position="315"/>
    </location>
</feature>
<keyword evidence="3" id="KW-0597">Phosphoprotein</keyword>
<feature type="coiled-coil region" evidence="5">
    <location>
        <begin position="4"/>
        <end position="38"/>
    </location>
</feature>
<dbReference type="InterPro" id="IPR042358">
    <property type="entry name" value="BFSP1"/>
</dbReference>
<dbReference type="AlphaFoldDB" id="A0A212CBT1"/>
<keyword evidence="8" id="KW-1185">Reference proteome</keyword>
<feature type="region of interest" description="Disordered" evidence="6">
    <location>
        <begin position="87"/>
        <end position="195"/>
    </location>
</feature>
<name>A0A212CBT1_CEREH</name>
<dbReference type="PANTHER" id="PTHR14069">
    <property type="entry name" value="FILENSIN"/>
    <property type="match status" value="1"/>
</dbReference>
<comment type="caution">
    <text evidence="7">The sequence shown here is derived from an EMBL/GenBank/DDBJ whole genome shotgun (WGS) entry which is preliminary data.</text>
</comment>
<dbReference type="GO" id="GO:0070307">
    <property type="term" value="P:lens fiber cell development"/>
    <property type="evidence" value="ECO:0007669"/>
    <property type="project" value="TreeGrafter"/>
</dbReference>
<dbReference type="GO" id="GO:0005212">
    <property type="term" value="F:structural constituent of eye lens"/>
    <property type="evidence" value="ECO:0007669"/>
    <property type="project" value="InterPro"/>
</dbReference>
<evidence type="ECO:0000256" key="4">
    <source>
        <dbReference type="ARBA" id="ARBA00023212"/>
    </source>
</evidence>
<evidence type="ECO:0000256" key="5">
    <source>
        <dbReference type="SAM" id="Coils"/>
    </source>
</evidence>
<organism evidence="7 8">
    <name type="scientific">Cervus elaphus hippelaphus</name>
    <name type="common">European red deer</name>
    <dbReference type="NCBI Taxonomy" id="46360"/>
    <lineage>
        <taxon>Eukaryota</taxon>
        <taxon>Metazoa</taxon>
        <taxon>Chordata</taxon>
        <taxon>Craniata</taxon>
        <taxon>Vertebrata</taxon>
        <taxon>Euteleostomi</taxon>
        <taxon>Mammalia</taxon>
        <taxon>Eutheria</taxon>
        <taxon>Laurasiatheria</taxon>
        <taxon>Artiodactyla</taxon>
        <taxon>Ruminantia</taxon>
        <taxon>Pecora</taxon>
        <taxon>Cervidae</taxon>
        <taxon>Cervinae</taxon>
        <taxon>Cervus</taxon>
    </lineage>
</organism>
<comment type="subcellular location">
    <subcellularLocation>
        <location evidence="1">Cytoplasm</location>
        <location evidence="1">Cytoskeleton</location>
    </subcellularLocation>
</comment>
<evidence type="ECO:0000313" key="8">
    <source>
        <dbReference type="Proteomes" id="UP000242450"/>
    </source>
</evidence>
<keyword evidence="4" id="KW-0206">Cytoskeleton</keyword>
<keyword evidence="5" id="KW-0175">Coiled coil</keyword>
<evidence type="ECO:0000256" key="6">
    <source>
        <dbReference type="SAM" id="MobiDB-lite"/>
    </source>
</evidence>
<dbReference type="GO" id="GO:0005882">
    <property type="term" value="C:intermediate filament"/>
    <property type="evidence" value="ECO:0007669"/>
    <property type="project" value="TreeGrafter"/>
</dbReference>
<protein>
    <submittedName>
        <fullName evidence="7">BFSP1</fullName>
    </submittedName>
</protein>
<dbReference type="GO" id="GO:0005737">
    <property type="term" value="C:cytoplasm"/>
    <property type="evidence" value="ECO:0007669"/>
    <property type="project" value="TreeGrafter"/>
</dbReference>
<feature type="compositionally biased region" description="Basic and acidic residues" evidence="6">
    <location>
        <begin position="272"/>
        <end position="283"/>
    </location>
</feature>
<dbReference type="Proteomes" id="UP000242450">
    <property type="component" value="Chromosome 23"/>
</dbReference>
<evidence type="ECO:0000256" key="3">
    <source>
        <dbReference type="ARBA" id="ARBA00022553"/>
    </source>
</evidence>
<sequence>TTVLEEAIKDAHECDDEIQLYNEQIDTLWKEIEEAERSLERSSYDCQQLVVTQQTLRNKLDQYHRVIENEGNRWGRDLTRAVQDITAAKPRRKGLPKNLPRKKEMVAEDRADEILEETPLRGPEDMKPGREVLKEEGESKLEPGDEEASPPTQEGAPEDVPDGGKISKAFEKLGKMIKEKVKGPREPEPPADLYTKGRYVMVSGDASFIDPGFCVFSAPVRGGMVISKGDDSVRPDGGLEPSPQQPEPPLEDGQGPPPEKEDSLENEGGPPQEKKTEKEDGLKEVGGPLQGKEDRHPPTLHPADKGDEKNAKELEGLQGKQDGQKEEEGARGPCPMVAPGPEGPSTPRSQGPQVTLGGPEGHGAQSSSRPARSPPRKLAYEKVEVMESIEKFSTESIQTYEETAVIVETTIEKTKANKKKLGEKGSSSA</sequence>
<evidence type="ECO:0000313" key="7">
    <source>
        <dbReference type="EMBL" id="OWK03447.1"/>
    </source>
</evidence>
<feature type="region of interest" description="Disordered" evidence="6">
    <location>
        <begin position="223"/>
        <end position="377"/>
    </location>
</feature>
<gene>
    <name evidence="7" type="ORF">Celaphus_00007565</name>
</gene>
<proteinExistence type="predicted"/>
<dbReference type="OrthoDB" id="9942423at2759"/>
<dbReference type="EMBL" id="MKHE01000023">
    <property type="protein sequence ID" value="OWK03447.1"/>
    <property type="molecule type" value="Genomic_DNA"/>
</dbReference>
<accession>A0A212CBT1</accession>
<feature type="non-terminal residue" evidence="7">
    <location>
        <position position="1"/>
    </location>
</feature>
<dbReference type="PANTHER" id="PTHR14069:SF0">
    <property type="entry name" value="FILENSIN"/>
    <property type="match status" value="1"/>
</dbReference>